<reference evidence="1 2" key="1">
    <citation type="submission" date="2020-09" db="EMBL/GenBank/DDBJ databases">
        <title>De no assembly of potato wild relative species, Solanum commersonii.</title>
        <authorList>
            <person name="Cho K."/>
        </authorList>
    </citation>
    <scope>NUCLEOTIDE SEQUENCE [LARGE SCALE GENOMIC DNA]</scope>
    <source>
        <strain evidence="1">LZ3.2</strain>
        <tissue evidence="1">Leaf</tissue>
    </source>
</reference>
<accession>A0A9J5XGW1</accession>
<protein>
    <recommendedName>
        <fullName evidence="3">RING-type domain-containing protein</fullName>
    </recommendedName>
</protein>
<dbReference type="AlphaFoldDB" id="A0A9J5XGW1"/>
<dbReference type="EMBL" id="JACXVP010000009">
    <property type="protein sequence ID" value="KAG5587587.1"/>
    <property type="molecule type" value="Genomic_DNA"/>
</dbReference>
<name>A0A9J5XGW1_SOLCO</name>
<dbReference type="InterPro" id="IPR013083">
    <property type="entry name" value="Znf_RING/FYVE/PHD"/>
</dbReference>
<dbReference type="InterPro" id="IPR046934">
    <property type="entry name" value="PIR2-like"/>
</dbReference>
<dbReference type="Pfam" id="PF13920">
    <property type="entry name" value="zf-C3HC4_3"/>
    <property type="match status" value="1"/>
</dbReference>
<keyword evidence="2" id="KW-1185">Reference proteome</keyword>
<gene>
    <name evidence="1" type="ORF">H5410_048021</name>
</gene>
<proteinExistence type="predicted"/>
<organism evidence="1 2">
    <name type="scientific">Solanum commersonii</name>
    <name type="common">Commerson's wild potato</name>
    <name type="synonym">Commerson's nightshade</name>
    <dbReference type="NCBI Taxonomy" id="4109"/>
    <lineage>
        <taxon>Eukaryota</taxon>
        <taxon>Viridiplantae</taxon>
        <taxon>Streptophyta</taxon>
        <taxon>Embryophyta</taxon>
        <taxon>Tracheophyta</taxon>
        <taxon>Spermatophyta</taxon>
        <taxon>Magnoliopsida</taxon>
        <taxon>eudicotyledons</taxon>
        <taxon>Gunneridae</taxon>
        <taxon>Pentapetalae</taxon>
        <taxon>asterids</taxon>
        <taxon>lamiids</taxon>
        <taxon>Solanales</taxon>
        <taxon>Solanaceae</taxon>
        <taxon>Solanoideae</taxon>
        <taxon>Solaneae</taxon>
        <taxon>Solanum</taxon>
    </lineage>
</organism>
<dbReference type="PANTHER" id="PTHR46405:SF9">
    <property type="entry name" value="E3 UBIQUITIN-PROTEIN LIGASE RF298"/>
    <property type="match status" value="1"/>
</dbReference>
<dbReference type="PANTHER" id="PTHR46405">
    <property type="entry name" value="OS05G0141500 PROTEIN"/>
    <property type="match status" value="1"/>
</dbReference>
<evidence type="ECO:0008006" key="3">
    <source>
        <dbReference type="Google" id="ProtNLM"/>
    </source>
</evidence>
<dbReference type="Gene3D" id="3.30.40.10">
    <property type="entry name" value="Zinc/RING finger domain, C3HC4 (zinc finger)"/>
    <property type="match status" value="1"/>
</dbReference>
<evidence type="ECO:0000313" key="2">
    <source>
        <dbReference type="Proteomes" id="UP000824120"/>
    </source>
</evidence>
<dbReference type="OrthoDB" id="1711136at2759"/>
<evidence type="ECO:0000313" key="1">
    <source>
        <dbReference type="EMBL" id="KAG5587587.1"/>
    </source>
</evidence>
<sequence>MRKKFTKICKCWTKTPWRWSKLVNINSMIETTNSGINTLESKEARDNKEVSSRRRGEVYLLSIRKKLLCSSSKRNPTSSWTSLRWRGRVLCVWMSRYQVGFLPCAHQVLCEDCDVLYQKKGMDECSSCRTPIKKQTSVRFADS</sequence>
<comment type="caution">
    <text evidence="1">The sequence shown here is derived from an EMBL/GenBank/DDBJ whole genome shotgun (WGS) entry which is preliminary data.</text>
</comment>
<dbReference type="Proteomes" id="UP000824120">
    <property type="component" value="Chromosome 9"/>
</dbReference>